<dbReference type="RefSeq" id="WP_146662622.1">
    <property type="nucleotide sequence ID" value="NZ_CP019791.1"/>
</dbReference>
<dbReference type="Proteomes" id="UP000189674">
    <property type="component" value="Chromosome"/>
</dbReference>
<dbReference type="PROSITE" id="PS51257">
    <property type="entry name" value="PROKAR_LIPOPROTEIN"/>
    <property type="match status" value="1"/>
</dbReference>
<evidence type="ECO:0000313" key="3">
    <source>
        <dbReference type="Proteomes" id="UP000189674"/>
    </source>
</evidence>
<feature type="chain" id="PRO_5010725564" description="DUF642 domain-containing protein" evidence="1">
    <location>
        <begin position="20"/>
        <end position="214"/>
    </location>
</feature>
<feature type="signal peptide" evidence="1">
    <location>
        <begin position="1"/>
        <end position="19"/>
    </location>
</feature>
<proteinExistence type="predicted"/>
<organism evidence="2 3">
    <name type="scientific">Anaerohalosphaera lusitana</name>
    <dbReference type="NCBI Taxonomy" id="1936003"/>
    <lineage>
        <taxon>Bacteria</taxon>
        <taxon>Pseudomonadati</taxon>
        <taxon>Planctomycetota</taxon>
        <taxon>Phycisphaerae</taxon>
        <taxon>Sedimentisphaerales</taxon>
        <taxon>Anaerohalosphaeraceae</taxon>
        <taxon>Anaerohalosphaera</taxon>
    </lineage>
</organism>
<keyword evidence="1" id="KW-0732">Signal</keyword>
<dbReference type="KEGG" id="alus:STSP2_02278"/>
<keyword evidence="3" id="KW-1185">Reference proteome</keyword>
<reference evidence="3" key="1">
    <citation type="submission" date="2017-02" db="EMBL/GenBank/DDBJ databases">
        <title>Comparative genomics and description of representatives of a novel lineage of planctomycetes thriving in anoxic sediments.</title>
        <authorList>
            <person name="Spring S."/>
            <person name="Bunk B."/>
            <person name="Sproer C."/>
        </authorList>
    </citation>
    <scope>NUCLEOTIDE SEQUENCE [LARGE SCALE GENOMIC DNA]</scope>
    <source>
        <strain evidence="3">ST-NAGAB-D1</strain>
    </source>
</reference>
<evidence type="ECO:0000256" key="1">
    <source>
        <dbReference type="SAM" id="SignalP"/>
    </source>
</evidence>
<evidence type="ECO:0000313" key="2">
    <source>
        <dbReference type="EMBL" id="AQT69091.1"/>
    </source>
</evidence>
<sequence precursor="true">MKKLLGIVLVLVMAGCLNAAVINIVNGDFESGDIWATNSGTAPEGWVASGSYVSGQRVPGLPGMTACWQDRDGLRYYEQQITSSDAGDVDAGTYSLYEVTFDYGYRRDSSTNGPINLLVSLRDTTEDVELASENIIIPDPGRGTNFLTTAVVVLYIEGTAGNGLALRFTENDPGSRGWTATTMIDNISLITKGDVAFSPSPADGLIRIVINSHA</sequence>
<evidence type="ECO:0008006" key="4">
    <source>
        <dbReference type="Google" id="ProtNLM"/>
    </source>
</evidence>
<gene>
    <name evidence="2" type="ORF">STSP2_02278</name>
</gene>
<accession>A0A1U9NME6</accession>
<name>A0A1U9NME6_9BACT</name>
<dbReference type="AlphaFoldDB" id="A0A1U9NME6"/>
<protein>
    <recommendedName>
        <fullName evidence="4">DUF642 domain-containing protein</fullName>
    </recommendedName>
</protein>
<dbReference type="EMBL" id="CP019791">
    <property type="protein sequence ID" value="AQT69091.1"/>
    <property type="molecule type" value="Genomic_DNA"/>
</dbReference>